<comment type="caution">
    <text evidence="1">The sequence shown here is derived from an EMBL/GenBank/DDBJ whole genome shotgun (WGS) entry which is preliminary data.</text>
</comment>
<sequence>MADKKPTPPWWLKPMNKVFMLMMRLGLPISGKEGPLVLTVPGRKTGQPRSTPITPMYVDGVRYVVAGFPGADWEKNARAADTATLSSGRNSELVRMVELSADEARPLLRRFPELVPTGVSFMKRSGLVTDGTPDEFEALAGRCAVFRFDPA</sequence>
<reference evidence="1 2" key="1">
    <citation type="submission" date="2022-06" db="EMBL/GenBank/DDBJ databases">
        <title>Mycolicibacterium sp. CAU 1645 isolated from seawater.</title>
        <authorList>
            <person name="Kim W."/>
        </authorList>
    </citation>
    <scope>NUCLEOTIDE SEQUENCE [LARGE SCALE GENOMIC DNA]</scope>
    <source>
        <strain evidence="1 2">CAU 1645</strain>
    </source>
</reference>
<dbReference type="Pfam" id="PF04075">
    <property type="entry name" value="F420H2_quin_red"/>
    <property type="match status" value="1"/>
</dbReference>
<evidence type="ECO:0000313" key="2">
    <source>
        <dbReference type="Proteomes" id="UP001651690"/>
    </source>
</evidence>
<organism evidence="1 2">
    <name type="scientific">Mycolicibacterium arenosum</name>
    <dbReference type="NCBI Taxonomy" id="2952157"/>
    <lineage>
        <taxon>Bacteria</taxon>
        <taxon>Bacillati</taxon>
        <taxon>Actinomycetota</taxon>
        <taxon>Actinomycetes</taxon>
        <taxon>Mycobacteriales</taxon>
        <taxon>Mycobacteriaceae</taxon>
        <taxon>Mycolicibacterium</taxon>
    </lineage>
</organism>
<dbReference type="Gene3D" id="2.30.110.10">
    <property type="entry name" value="Electron Transport, Fmn-binding Protein, Chain A"/>
    <property type="match status" value="1"/>
</dbReference>
<accession>A0ABT1M4W0</accession>
<evidence type="ECO:0000313" key="1">
    <source>
        <dbReference type="EMBL" id="MCP9274188.1"/>
    </source>
</evidence>
<dbReference type="InterPro" id="IPR012349">
    <property type="entry name" value="Split_barrel_FMN-bd"/>
</dbReference>
<proteinExistence type="predicted"/>
<protein>
    <submittedName>
        <fullName evidence="1">Nitroreductase/quinone reductase family protein</fullName>
    </submittedName>
</protein>
<dbReference type="EMBL" id="JANDBD010000007">
    <property type="protein sequence ID" value="MCP9274188.1"/>
    <property type="molecule type" value="Genomic_DNA"/>
</dbReference>
<dbReference type="RefSeq" id="WP_255061540.1">
    <property type="nucleotide sequence ID" value="NZ_JANDBD010000007.1"/>
</dbReference>
<dbReference type="InterPro" id="IPR004378">
    <property type="entry name" value="F420H2_quin_Rdtase"/>
</dbReference>
<dbReference type="Proteomes" id="UP001651690">
    <property type="component" value="Unassembled WGS sequence"/>
</dbReference>
<keyword evidence="2" id="KW-1185">Reference proteome</keyword>
<gene>
    <name evidence="1" type="ORF">NM203_18530</name>
</gene>
<name>A0ABT1M4W0_9MYCO</name>